<dbReference type="Ensembl" id="ENSSMRT00000003970.1">
    <property type="protein sequence ID" value="ENSSMRP00000003329.1"/>
    <property type="gene ID" value="ENSSMRG00000002788.1"/>
</dbReference>
<proteinExistence type="predicted"/>
<evidence type="ECO:0000313" key="2">
    <source>
        <dbReference type="Proteomes" id="UP000694421"/>
    </source>
</evidence>
<dbReference type="Proteomes" id="UP000694421">
    <property type="component" value="Unplaced"/>
</dbReference>
<name>A0A8D0B5U8_SALMN</name>
<reference evidence="1" key="2">
    <citation type="submission" date="2025-09" db="UniProtKB">
        <authorList>
            <consortium name="Ensembl"/>
        </authorList>
    </citation>
    <scope>IDENTIFICATION</scope>
</reference>
<keyword evidence="2" id="KW-1185">Reference proteome</keyword>
<sequence>MFWGSQATPTPTELTSILKMHCQDNLFPFPCVEVQRGEEMTQWWKIIPGKSLCGRRLACFWLHCWFSAVSLDVIFAGASGVQLAAAFSLNYVCLLLISSHPRSH</sequence>
<protein>
    <submittedName>
        <fullName evidence="1">Uncharacterized protein</fullName>
    </submittedName>
</protein>
<evidence type="ECO:0000313" key="1">
    <source>
        <dbReference type="Ensembl" id="ENSSMRP00000003329.1"/>
    </source>
</evidence>
<accession>A0A8D0B5U8</accession>
<dbReference type="AlphaFoldDB" id="A0A8D0B5U8"/>
<organism evidence="1 2">
    <name type="scientific">Salvator merianae</name>
    <name type="common">Argentine black and white tegu</name>
    <name type="synonym">Tupinambis merianae</name>
    <dbReference type="NCBI Taxonomy" id="96440"/>
    <lineage>
        <taxon>Eukaryota</taxon>
        <taxon>Metazoa</taxon>
        <taxon>Chordata</taxon>
        <taxon>Craniata</taxon>
        <taxon>Vertebrata</taxon>
        <taxon>Euteleostomi</taxon>
        <taxon>Lepidosauria</taxon>
        <taxon>Squamata</taxon>
        <taxon>Bifurcata</taxon>
        <taxon>Unidentata</taxon>
        <taxon>Episquamata</taxon>
        <taxon>Laterata</taxon>
        <taxon>Teiioidea</taxon>
        <taxon>Teiidae</taxon>
        <taxon>Salvator</taxon>
    </lineage>
</organism>
<reference evidence="1" key="1">
    <citation type="submission" date="2025-08" db="UniProtKB">
        <authorList>
            <consortium name="Ensembl"/>
        </authorList>
    </citation>
    <scope>IDENTIFICATION</scope>
</reference>